<evidence type="ECO:0000256" key="1">
    <source>
        <dbReference type="SAM" id="MobiDB-lite"/>
    </source>
</evidence>
<reference evidence="3" key="1">
    <citation type="submission" date="2010-11" db="EMBL/GenBank/DDBJ databases">
        <title>The complete genome of Mahella australiensis DSM 15567.</title>
        <authorList>
            <consortium name="US DOE Joint Genome Institute (JGI-PGF)"/>
            <person name="Lucas S."/>
            <person name="Copeland A."/>
            <person name="Lapidus A."/>
            <person name="Bruce D."/>
            <person name="Goodwin L."/>
            <person name="Pitluck S."/>
            <person name="Kyrpides N."/>
            <person name="Mavromatis K."/>
            <person name="Pagani I."/>
            <person name="Ivanova N."/>
            <person name="Teshima H."/>
            <person name="Brettin T."/>
            <person name="Detter J.C."/>
            <person name="Han C."/>
            <person name="Tapia R."/>
            <person name="Land M."/>
            <person name="Hauser L."/>
            <person name="Markowitz V."/>
            <person name="Cheng J.-F."/>
            <person name="Hugenholtz P."/>
            <person name="Woyke T."/>
            <person name="Wu D."/>
            <person name="Spring S."/>
            <person name="Pukall R."/>
            <person name="Steenblock K."/>
            <person name="Schneider S."/>
            <person name="Klenk H.-P."/>
            <person name="Eisen J.A."/>
        </authorList>
    </citation>
    <scope>NUCLEOTIDE SEQUENCE [LARGE SCALE GENOMIC DNA]</scope>
    <source>
        <strain evidence="3">DSM 15567 / CIP 107919 / 50-1 BON</strain>
    </source>
</reference>
<gene>
    <name evidence="2" type="ordered locus">Mahau_0383</name>
</gene>
<dbReference type="EMBL" id="CP002360">
    <property type="protein sequence ID" value="AEE95599.1"/>
    <property type="molecule type" value="Genomic_DNA"/>
</dbReference>
<feature type="compositionally biased region" description="Basic and acidic residues" evidence="1">
    <location>
        <begin position="1"/>
        <end position="42"/>
    </location>
</feature>
<sequence length="137" mass="15490">MATKKQVEAAKENIKKAQEAWKEMSHRERAVAQPEGKDRAEPGEGGEGDYYRIIVRPKEDFVTFRNHDVGEPGHIIRLAGKRRNGSWDTHAWLISKKDARIEGESLIPVTQDAKEVIEALASKPKRIEGDIFEAKES</sequence>
<organism evidence="2 3">
    <name type="scientific">Mahella australiensis (strain DSM 15567 / CIP 107919 / 50-1 BON)</name>
    <dbReference type="NCBI Taxonomy" id="697281"/>
    <lineage>
        <taxon>Bacteria</taxon>
        <taxon>Bacillati</taxon>
        <taxon>Bacillota</taxon>
        <taxon>Clostridia</taxon>
        <taxon>Thermoanaerobacterales</taxon>
        <taxon>Thermoanaerobacterales Family IV. Incertae Sedis</taxon>
        <taxon>Mahella</taxon>
    </lineage>
</organism>
<dbReference type="AlphaFoldDB" id="F3ZY74"/>
<evidence type="ECO:0000313" key="3">
    <source>
        <dbReference type="Proteomes" id="UP000008457"/>
    </source>
</evidence>
<feature type="region of interest" description="Disordered" evidence="1">
    <location>
        <begin position="1"/>
        <end position="49"/>
    </location>
</feature>
<protein>
    <submittedName>
        <fullName evidence="2">Uncharacterized protein</fullName>
    </submittedName>
</protein>
<dbReference type="RefSeq" id="WP_013780032.1">
    <property type="nucleotide sequence ID" value="NC_015520.1"/>
</dbReference>
<name>F3ZY74_MAHA5</name>
<proteinExistence type="predicted"/>
<dbReference type="Proteomes" id="UP000008457">
    <property type="component" value="Chromosome"/>
</dbReference>
<evidence type="ECO:0000313" key="2">
    <source>
        <dbReference type="EMBL" id="AEE95599.1"/>
    </source>
</evidence>
<dbReference type="KEGG" id="mas:Mahau_0383"/>
<reference evidence="2 3" key="2">
    <citation type="journal article" date="2011" name="Stand. Genomic Sci.">
        <title>Complete genome sequence of Mahella australiensis type strain (50-1 BON).</title>
        <authorList>
            <person name="Sikorski J."/>
            <person name="Teshima H."/>
            <person name="Nolan M."/>
            <person name="Lucas S."/>
            <person name="Hammon N."/>
            <person name="Deshpande S."/>
            <person name="Cheng J.F."/>
            <person name="Pitluck S."/>
            <person name="Liolios K."/>
            <person name="Pagani I."/>
            <person name="Ivanova N."/>
            <person name="Huntemann M."/>
            <person name="Mavromatis K."/>
            <person name="Ovchinikova G."/>
            <person name="Pati A."/>
            <person name="Tapia R."/>
            <person name="Han C."/>
            <person name="Goodwin L."/>
            <person name="Chen A."/>
            <person name="Palaniappan K."/>
            <person name="Land M."/>
            <person name="Hauser L."/>
            <person name="Ngatchou-Djao O.D."/>
            <person name="Rohde M."/>
            <person name="Pukall R."/>
            <person name="Spring S."/>
            <person name="Abt B."/>
            <person name="Goker M."/>
            <person name="Detter J.C."/>
            <person name="Woyke T."/>
            <person name="Bristow J."/>
            <person name="Markowitz V."/>
            <person name="Hugenholtz P."/>
            <person name="Eisen J.A."/>
            <person name="Kyrpides N.C."/>
            <person name="Klenk H.P."/>
            <person name="Lapidus A."/>
        </authorList>
    </citation>
    <scope>NUCLEOTIDE SEQUENCE [LARGE SCALE GENOMIC DNA]</scope>
    <source>
        <strain evidence="3">DSM 15567 / CIP 107919 / 50-1 BON</strain>
    </source>
</reference>
<keyword evidence="3" id="KW-1185">Reference proteome</keyword>
<dbReference type="STRING" id="697281.Mahau_0383"/>
<accession>F3ZY74</accession>
<dbReference type="eggNOG" id="ENOG5033W0B">
    <property type="taxonomic scope" value="Bacteria"/>
</dbReference>
<dbReference type="HOGENOM" id="CLU_129128_0_0_9"/>